<gene>
    <name evidence="2" type="ORF">FPCIR_10373</name>
</gene>
<keyword evidence="3" id="KW-1185">Reference proteome</keyword>
<feature type="region of interest" description="Disordered" evidence="1">
    <location>
        <begin position="750"/>
        <end position="775"/>
    </location>
</feature>
<name>A0A8H5KZM0_9HYPO</name>
<evidence type="ECO:0000313" key="3">
    <source>
        <dbReference type="Proteomes" id="UP000546213"/>
    </source>
</evidence>
<protein>
    <submittedName>
        <fullName evidence="2">Uncharacterized protein</fullName>
    </submittedName>
</protein>
<sequence length="775" mass="88394">MLPPSLGANQTAISVLIPVLLPAPVNKMMDWDLYHLVVDLNNFLEDPTNKSIFAHIEFGAAEGNIIEIPSELFKWRLEYDAKLVVVVAESKKAMMDKSLMPKVGATVREAIITGDQVRSDVVVYTYSELFTLLKSFRDQNFWNQASQFFCRPFTTFMMDVDPDFSAEFVLALNAATIFTKTFNDNGQNLGTTVRLMTMSPEPIHPFILKLFQRFHSVRFFTLPAIEDNYAPEHVDSANMNIALRKIREWIEEHGGGRKNTIITFYGEDLMPDEWRRDPFIQNLRQVQVIHNGILRIIQSSNEDMLVSFPETFETDFKLEFSGNVHIVGSLARKRRILDRQTGHEVEATLVLSKRERQAQISAASWFYIDDTFVRFYAPYDYIRSPDVDFPRRMKFACEQIEGFVAAWTDLENWPDETFDILSHVLNVENAMANDIALPPNIVPSATADGDSIDYYHISSALDQTQQRLQLQCLIGLNYTFGTAIPGNRERFFHDLNQVTRYIGKPAYATALESTPKLSQLKMHLLAALWVGMKRLIQVDWRNNDGNVSREVGSLIGFSSTAAIARYGTLWSKLGLMEHLWAKHASGFCPDSTASQIIDGRISASTFARSTWMSYRQNISALAAREGVAMPSVDGFFLRDFVITEDEYDQLCRDFMKVYSNQIGIVTMRRGDVLHIKDFASGERLDCTADVLNLVDWAYIAEKEKDTRFLGFYTTASRVSQKTRIEISDWNWIPARLWAGWNQELQGGTEAFKTHGATGPSRRVHKSHRNPDEVQK</sequence>
<accession>A0A8H5KZM0</accession>
<dbReference type="AlphaFoldDB" id="A0A8H5KZM0"/>
<evidence type="ECO:0000256" key="1">
    <source>
        <dbReference type="SAM" id="MobiDB-lite"/>
    </source>
</evidence>
<proteinExistence type="predicted"/>
<reference evidence="2 3" key="1">
    <citation type="submission" date="2020-05" db="EMBL/GenBank/DDBJ databases">
        <title>Identification and distribution of gene clusters putatively required for synthesis of sphingolipid metabolism inhibitors in phylogenetically diverse species of the filamentous fungus Fusarium.</title>
        <authorList>
            <person name="Kim H.-S."/>
            <person name="Busman M."/>
            <person name="Brown D.W."/>
            <person name="Divon H."/>
            <person name="Uhlig S."/>
            <person name="Proctor R.H."/>
        </authorList>
    </citation>
    <scope>NUCLEOTIDE SEQUENCE [LARGE SCALE GENOMIC DNA]</scope>
    <source>
        <strain evidence="2 3">NRRL 36939</strain>
    </source>
</reference>
<evidence type="ECO:0000313" key="2">
    <source>
        <dbReference type="EMBL" id="KAF5580985.1"/>
    </source>
</evidence>
<organism evidence="2 3">
    <name type="scientific">Fusarium pseudocircinatum</name>
    <dbReference type="NCBI Taxonomy" id="56676"/>
    <lineage>
        <taxon>Eukaryota</taxon>
        <taxon>Fungi</taxon>
        <taxon>Dikarya</taxon>
        <taxon>Ascomycota</taxon>
        <taxon>Pezizomycotina</taxon>
        <taxon>Sordariomycetes</taxon>
        <taxon>Hypocreomycetidae</taxon>
        <taxon>Hypocreales</taxon>
        <taxon>Nectriaceae</taxon>
        <taxon>Fusarium</taxon>
        <taxon>Fusarium fujikuroi species complex</taxon>
    </lineage>
</organism>
<comment type="caution">
    <text evidence="2">The sequence shown here is derived from an EMBL/GenBank/DDBJ whole genome shotgun (WGS) entry which is preliminary data.</text>
</comment>
<dbReference type="OrthoDB" id="5092358at2759"/>
<dbReference type="Proteomes" id="UP000546213">
    <property type="component" value="Unassembled WGS sequence"/>
</dbReference>
<dbReference type="EMBL" id="JAAOAS010000300">
    <property type="protein sequence ID" value="KAF5580985.1"/>
    <property type="molecule type" value="Genomic_DNA"/>
</dbReference>